<dbReference type="SUPFAM" id="SSF56672">
    <property type="entry name" value="DNA/RNA polymerases"/>
    <property type="match status" value="1"/>
</dbReference>
<dbReference type="EMBL" id="CADCXU010024265">
    <property type="protein sequence ID" value="CAB0011748.1"/>
    <property type="molecule type" value="Genomic_DNA"/>
</dbReference>
<dbReference type="InterPro" id="IPR041373">
    <property type="entry name" value="RT_RNaseH"/>
</dbReference>
<evidence type="ECO:0000256" key="4">
    <source>
        <dbReference type="ARBA" id="ARBA00022722"/>
    </source>
</evidence>
<accession>A0A6H5H4Z5</accession>
<dbReference type="FunFam" id="3.10.20.370:FF:000001">
    <property type="entry name" value="Retrovirus-related Pol polyprotein from transposon 17.6-like protein"/>
    <property type="match status" value="1"/>
</dbReference>
<evidence type="ECO:0000256" key="6">
    <source>
        <dbReference type="ARBA" id="ARBA00022801"/>
    </source>
</evidence>
<dbReference type="GO" id="GO:0003964">
    <property type="term" value="F:RNA-directed DNA polymerase activity"/>
    <property type="evidence" value="ECO:0007669"/>
    <property type="project" value="UniProtKB-KW"/>
</dbReference>
<dbReference type="GO" id="GO:0004519">
    <property type="term" value="F:endonuclease activity"/>
    <property type="evidence" value="ECO:0007669"/>
    <property type="project" value="UniProtKB-KW"/>
</dbReference>
<dbReference type="Gene3D" id="1.10.340.70">
    <property type="match status" value="1"/>
</dbReference>
<keyword evidence="7" id="KW-0695">RNA-directed DNA polymerase</keyword>
<dbReference type="OrthoDB" id="115435at2759"/>
<dbReference type="InterPro" id="IPR043128">
    <property type="entry name" value="Rev_trsase/Diguanyl_cyclase"/>
</dbReference>
<dbReference type="Pfam" id="PF00078">
    <property type="entry name" value="RVT_1"/>
    <property type="match status" value="1"/>
</dbReference>
<evidence type="ECO:0000313" key="9">
    <source>
        <dbReference type="EMBL" id="CAB0011748.1"/>
    </source>
</evidence>
<feature type="domain" description="Reverse transcriptase" evidence="8">
    <location>
        <begin position="176"/>
        <end position="356"/>
    </location>
</feature>
<dbReference type="Pfam" id="PF17917">
    <property type="entry name" value="RT_RNaseH"/>
    <property type="match status" value="1"/>
</dbReference>
<dbReference type="EC" id="2.7.7.49" evidence="1"/>
<dbReference type="PANTHER" id="PTHR37984:SF5">
    <property type="entry name" value="PROTEIN NYNRIN-LIKE"/>
    <property type="match status" value="1"/>
</dbReference>
<dbReference type="PANTHER" id="PTHR37984">
    <property type="entry name" value="PROTEIN CBG26694"/>
    <property type="match status" value="1"/>
</dbReference>
<evidence type="ECO:0000256" key="5">
    <source>
        <dbReference type="ARBA" id="ARBA00022759"/>
    </source>
</evidence>
<dbReference type="CDD" id="cd01647">
    <property type="entry name" value="RT_LTR"/>
    <property type="match status" value="1"/>
</dbReference>
<dbReference type="InterPro" id="IPR000477">
    <property type="entry name" value="RT_dom"/>
</dbReference>
<evidence type="ECO:0000256" key="1">
    <source>
        <dbReference type="ARBA" id="ARBA00012493"/>
    </source>
</evidence>
<evidence type="ECO:0000256" key="7">
    <source>
        <dbReference type="ARBA" id="ARBA00022918"/>
    </source>
</evidence>
<proteinExistence type="predicted"/>
<dbReference type="Gene3D" id="3.30.70.270">
    <property type="match status" value="2"/>
</dbReference>
<protein>
    <recommendedName>
        <fullName evidence="1">RNA-directed DNA polymerase</fullName>
        <ecNumber evidence="1">2.7.7.49</ecNumber>
    </recommendedName>
</protein>
<sequence>MAISLITEVLLLDGFPTTALLDTGSSVDLIRPDVVQSRGMPTKKELRVLRGFNGSLEDVSRSVEANVMMNGYDVKITALIVPNLPYEMIIGLSTLQKLGYELTRKHRNELQTSLPPVSSSMAKEDPDPSLPSILPPAKITPIEFELSPASPQVKSKPYRLSRDKHIWAQDKINEMLTRGIIRPSESKYASPCVIVPKADGSFRLCQDYRAINKFTDLDPFPFPCIDDVISNLGGCKVFSKIDLKDGFHQMPLSEKSKRFTAFVLPFGHYEFNRLPFGWKNSPSKFQRIMVTVLGDLLDDPCIWVYIDDIVVGGRTLEDCELKTRTVVERLKRFNLTINEKKSVFHQTQVKFLGRTIDGNTKNDKSRICGKGQTDAAFIKDYAKIVRPLDQLKSKGQEFIWSDEAEAAFQALKTAISSNPVLQLPDWKLEFELCTDASNYGCGAILYQRDPSKSKGQQLRVIGYYSHTFTKAECNFSVTDKEGLAVINAIKYFRTYLEGRRFTVHTDHQALSYILGIKEPKGRLGRWQVMLMGFDVLINHRSGKELEDADAISRLCIDHSAAIKSVERVNERISIRPENVPEILKAYHDDPDSGGHDGFLRTYMKLKSRFQWPKMKESILQYVRSCHVCQLTKFRFRPKPDTMVIPIRAKTPFEHIHIDFGELSKKKGWAENDKIIPNSDR</sequence>
<evidence type="ECO:0000256" key="3">
    <source>
        <dbReference type="ARBA" id="ARBA00022695"/>
    </source>
</evidence>
<gene>
    <name evidence="9" type="ORF">NTEN_LOCUS16643</name>
</gene>
<keyword evidence="5" id="KW-0255">Endonuclease</keyword>
<organism evidence="9 10">
    <name type="scientific">Nesidiocoris tenuis</name>
    <dbReference type="NCBI Taxonomy" id="355587"/>
    <lineage>
        <taxon>Eukaryota</taxon>
        <taxon>Metazoa</taxon>
        <taxon>Ecdysozoa</taxon>
        <taxon>Arthropoda</taxon>
        <taxon>Hexapoda</taxon>
        <taxon>Insecta</taxon>
        <taxon>Pterygota</taxon>
        <taxon>Neoptera</taxon>
        <taxon>Paraneoptera</taxon>
        <taxon>Hemiptera</taxon>
        <taxon>Heteroptera</taxon>
        <taxon>Panheteroptera</taxon>
        <taxon>Cimicomorpha</taxon>
        <taxon>Miridae</taxon>
        <taxon>Dicyphina</taxon>
        <taxon>Nesidiocoris</taxon>
    </lineage>
</organism>
<keyword evidence="3" id="KW-0548">Nucleotidyltransferase</keyword>
<dbReference type="CDD" id="cd09274">
    <property type="entry name" value="RNase_HI_RT_Ty3"/>
    <property type="match status" value="1"/>
</dbReference>
<keyword evidence="2" id="KW-0808">Transferase</keyword>
<dbReference type="Proteomes" id="UP000479000">
    <property type="component" value="Unassembled WGS sequence"/>
</dbReference>
<dbReference type="PROSITE" id="PS50878">
    <property type="entry name" value="RT_POL"/>
    <property type="match status" value="1"/>
</dbReference>
<dbReference type="GO" id="GO:0016787">
    <property type="term" value="F:hydrolase activity"/>
    <property type="evidence" value="ECO:0007669"/>
    <property type="project" value="UniProtKB-KW"/>
</dbReference>
<dbReference type="SUPFAM" id="SSF50630">
    <property type="entry name" value="Acid proteases"/>
    <property type="match status" value="1"/>
</dbReference>
<dbReference type="AlphaFoldDB" id="A0A6H5H4Z5"/>
<dbReference type="InterPro" id="IPR050951">
    <property type="entry name" value="Retrovirus_Pol_polyprotein"/>
</dbReference>
<reference evidence="9 10" key="1">
    <citation type="submission" date="2020-02" db="EMBL/GenBank/DDBJ databases">
        <authorList>
            <person name="Ferguson B K."/>
        </authorList>
    </citation>
    <scope>NUCLEOTIDE SEQUENCE [LARGE SCALE GENOMIC DNA]</scope>
</reference>
<name>A0A6H5H4Z5_9HEMI</name>
<dbReference type="InterPro" id="IPR018061">
    <property type="entry name" value="Retropepsins"/>
</dbReference>
<evidence type="ECO:0000259" key="8">
    <source>
        <dbReference type="PROSITE" id="PS50878"/>
    </source>
</evidence>
<dbReference type="InterPro" id="IPR021109">
    <property type="entry name" value="Peptidase_aspartic_dom_sf"/>
</dbReference>
<dbReference type="CDD" id="cd00303">
    <property type="entry name" value="retropepsin_like"/>
    <property type="match status" value="1"/>
</dbReference>
<dbReference type="Pfam" id="PF00077">
    <property type="entry name" value="RVP"/>
    <property type="match status" value="1"/>
</dbReference>
<dbReference type="Pfam" id="PF17921">
    <property type="entry name" value="Integrase_H2C2"/>
    <property type="match status" value="1"/>
</dbReference>
<dbReference type="InterPro" id="IPR043502">
    <property type="entry name" value="DNA/RNA_pol_sf"/>
</dbReference>
<dbReference type="InterPro" id="IPR041588">
    <property type="entry name" value="Integrase_H2C2"/>
</dbReference>
<dbReference type="Gene3D" id="3.10.10.10">
    <property type="entry name" value="HIV Type 1 Reverse Transcriptase, subunit A, domain 1"/>
    <property type="match status" value="1"/>
</dbReference>
<keyword evidence="6" id="KW-0378">Hydrolase</keyword>
<evidence type="ECO:0000256" key="2">
    <source>
        <dbReference type="ARBA" id="ARBA00022679"/>
    </source>
</evidence>
<evidence type="ECO:0000313" key="10">
    <source>
        <dbReference type="Proteomes" id="UP000479000"/>
    </source>
</evidence>
<keyword evidence="4" id="KW-0540">Nuclease</keyword>
<dbReference type="Gene3D" id="2.40.70.10">
    <property type="entry name" value="Acid Proteases"/>
    <property type="match status" value="1"/>
</dbReference>
<keyword evidence="10" id="KW-1185">Reference proteome</keyword>